<accession>A0A7S1XEK1</accession>
<dbReference type="EMBL" id="HBGH01009275">
    <property type="protein sequence ID" value="CAD9233052.1"/>
    <property type="molecule type" value="Transcribed_RNA"/>
</dbReference>
<evidence type="ECO:0000256" key="1">
    <source>
        <dbReference type="SAM" id="MobiDB-lite"/>
    </source>
</evidence>
<reference evidence="2" key="1">
    <citation type="submission" date="2021-01" db="EMBL/GenBank/DDBJ databases">
        <authorList>
            <person name="Corre E."/>
            <person name="Pelletier E."/>
            <person name="Niang G."/>
            <person name="Scheremetjew M."/>
            <person name="Finn R."/>
            <person name="Kale V."/>
            <person name="Holt S."/>
            <person name="Cochrane G."/>
            <person name="Meng A."/>
            <person name="Brown T."/>
            <person name="Cohen L."/>
        </authorList>
    </citation>
    <scope>NUCLEOTIDE SEQUENCE</scope>
    <source>
        <strain evidence="2">SAG 36.94</strain>
    </source>
</reference>
<evidence type="ECO:0000313" key="2">
    <source>
        <dbReference type="EMBL" id="CAD9233052.1"/>
    </source>
</evidence>
<sequence>MEGRSGWDFVEADCTTVAGDFGISPAECDSWVVSCGVDGGGWACGGELCRGKVESRRAENRENWESSDSSHGDPGSFGVGWVVDVERVGHTDGPGTVGSEGSVGGGGQITVARIGRSNDQDFCSGIQHSFPLSVR</sequence>
<feature type="region of interest" description="Disordered" evidence="1">
    <location>
        <begin position="57"/>
        <end position="77"/>
    </location>
</feature>
<dbReference type="AlphaFoldDB" id="A0A7S1XEK1"/>
<feature type="compositionally biased region" description="Basic and acidic residues" evidence="1">
    <location>
        <begin position="57"/>
        <end position="71"/>
    </location>
</feature>
<proteinExistence type="predicted"/>
<name>A0A7S1XEK1_9RHOD</name>
<gene>
    <name evidence="2" type="ORF">CCAE0312_LOCUS5137</name>
</gene>
<organism evidence="2">
    <name type="scientific">Compsopogon caeruleus</name>
    <dbReference type="NCBI Taxonomy" id="31354"/>
    <lineage>
        <taxon>Eukaryota</taxon>
        <taxon>Rhodophyta</taxon>
        <taxon>Compsopogonophyceae</taxon>
        <taxon>Compsopogonales</taxon>
        <taxon>Compsopogonaceae</taxon>
        <taxon>Compsopogon</taxon>
    </lineage>
</organism>
<protein>
    <submittedName>
        <fullName evidence="2">Uncharacterized protein</fullName>
    </submittedName>
</protein>